<evidence type="ECO:0000256" key="1">
    <source>
        <dbReference type="ARBA" id="ARBA00022475"/>
    </source>
</evidence>
<dbReference type="PATRIC" id="fig|1121448.10.peg.886"/>
<accession>T2G9C7</accession>
<dbReference type="HOGENOM" id="CLU_1737589_0_0_7"/>
<evidence type="ECO:0000313" key="10">
    <source>
        <dbReference type="Proteomes" id="UP000016587"/>
    </source>
</evidence>
<evidence type="ECO:0000313" key="9">
    <source>
        <dbReference type="EMBL" id="AGW12779.1"/>
    </source>
</evidence>
<evidence type="ECO:0000256" key="8">
    <source>
        <dbReference type="SAM" id="MobiDB-lite"/>
    </source>
</evidence>
<evidence type="ECO:0000256" key="2">
    <source>
        <dbReference type="ARBA" id="ARBA00022692"/>
    </source>
</evidence>
<dbReference type="GO" id="GO:0009425">
    <property type="term" value="C:bacterial-type flagellum basal body"/>
    <property type="evidence" value="ECO:0007669"/>
    <property type="project" value="UniProtKB-SubCell"/>
</dbReference>
<dbReference type="eggNOG" id="COG3190">
    <property type="taxonomic scope" value="Bacteria"/>
</dbReference>
<dbReference type="InterPro" id="IPR022781">
    <property type="entry name" value="Flagellar_biosynth_FliO"/>
</dbReference>
<keyword evidence="4 7" id="KW-0472">Membrane</keyword>
<evidence type="ECO:0000256" key="4">
    <source>
        <dbReference type="ARBA" id="ARBA00023136"/>
    </source>
</evidence>
<dbReference type="Proteomes" id="UP000016587">
    <property type="component" value="Chromosome"/>
</dbReference>
<gene>
    <name evidence="9" type="ORF">DGI_0888</name>
</gene>
<keyword evidence="10" id="KW-1185">Reference proteome</keyword>
<proteinExistence type="inferred from homology"/>
<evidence type="ECO:0000256" key="7">
    <source>
        <dbReference type="RuleBase" id="RU362064"/>
    </source>
</evidence>
<dbReference type="InterPro" id="IPR052205">
    <property type="entry name" value="FliO/MopB"/>
</dbReference>
<comment type="subcellular location">
    <subcellularLocation>
        <location evidence="7">Cell membrane</location>
    </subcellularLocation>
    <subcellularLocation>
        <location evidence="7">Bacterial flagellum basal body</location>
    </subcellularLocation>
</comment>
<dbReference type="Pfam" id="PF04347">
    <property type="entry name" value="FliO"/>
    <property type="match status" value="1"/>
</dbReference>
<keyword evidence="5 7" id="KW-0975">Bacterial flagellum</keyword>
<dbReference type="KEGG" id="dgg:DGI_0888"/>
<dbReference type="STRING" id="1121448.DGI_0888"/>
<keyword evidence="9" id="KW-0969">Cilium</keyword>
<dbReference type="AlphaFoldDB" id="T2G9C7"/>
<sequence>MPNASAQLQGDPPAAQPGSLPMPTISWQSYFKALGGLFLILALVFAGLYLLKRLAPRAGFGGSRDRQLQLESTLSLGPRKSVAVVRFLNKQLVLGVTDTHITCLHIQEEDHAPSDEPDMPDQPERSDQPERPGQEPDVLKSFAERLKDHS</sequence>
<feature type="region of interest" description="Disordered" evidence="8">
    <location>
        <begin position="107"/>
        <end position="139"/>
    </location>
</feature>
<reference evidence="10" key="2">
    <citation type="submission" date="2013-07" db="EMBL/GenBank/DDBJ databases">
        <authorList>
            <person name="Morais-Silva F.O."/>
            <person name="Rezende A.M."/>
            <person name="Pimentel C."/>
            <person name="Resende D.M."/>
            <person name="Santos C.I."/>
            <person name="Clemente C."/>
            <person name="de Oliveira L.M."/>
            <person name="da Silva S.M."/>
            <person name="Costa D.A."/>
            <person name="Varela-Raposo A."/>
            <person name="Horacio E.C.A."/>
            <person name="Matos M."/>
            <person name="Flores O."/>
            <person name="Ruiz J.C."/>
            <person name="Rodrigues-Pousada C."/>
        </authorList>
    </citation>
    <scope>NUCLEOTIDE SEQUENCE [LARGE SCALE GENOMIC DNA]</scope>
    <source>
        <strain evidence="10">ATCC 19364 / DSM 1382 / NCIMB 9332 / VKM B-1759</strain>
    </source>
</reference>
<dbReference type="GO" id="GO:0005886">
    <property type="term" value="C:plasma membrane"/>
    <property type="evidence" value="ECO:0007669"/>
    <property type="project" value="UniProtKB-SubCell"/>
</dbReference>
<keyword evidence="2 7" id="KW-0812">Transmembrane</keyword>
<keyword evidence="9" id="KW-0282">Flagellum</keyword>
<evidence type="ECO:0000256" key="6">
    <source>
        <dbReference type="ARBA" id="ARBA00037937"/>
    </source>
</evidence>
<dbReference type="PANTHER" id="PTHR38766">
    <property type="entry name" value="FLAGELLAR PROTEIN FLIO"/>
    <property type="match status" value="1"/>
</dbReference>
<keyword evidence="3 7" id="KW-1133">Transmembrane helix</keyword>
<organism evidence="9 10">
    <name type="scientific">Megalodesulfovibrio gigas (strain ATCC 19364 / DSM 1382 / NCIMB 9332 / VKM B-1759)</name>
    <name type="common">Desulfovibrio gigas</name>
    <dbReference type="NCBI Taxonomy" id="1121448"/>
    <lineage>
        <taxon>Bacteria</taxon>
        <taxon>Pseudomonadati</taxon>
        <taxon>Thermodesulfobacteriota</taxon>
        <taxon>Desulfovibrionia</taxon>
        <taxon>Desulfovibrionales</taxon>
        <taxon>Desulfovibrionaceae</taxon>
        <taxon>Megalodesulfovibrio</taxon>
    </lineage>
</organism>
<protein>
    <recommendedName>
        <fullName evidence="7">Flagellar protein</fullName>
    </recommendedName>
</protein>
<dbReference type="GO" id="GO:0044781">
    <property type="term" value="P:bacterial-type flagellum organization"/>
    <property type="evidence" value="ECO:0007669"/>
    <property type="project" value="UniProtKB-UniRule"/>
</dbReference>
<feature type="transmembrane region" description="Helical" evidence="7">
    <location>
        <begin position="30"/>
        <end position="51"/>
    </location>
</feature>
<comment type="similarity">
    <text evidence="6 7">Belongs to the FliO/MopB family.</text>
</comment>
<feature type="compositionally biased region" description="Basic and acidic residues" evidence="8">
    <location>
        <begin position="122"/>
        <end position="139"/>
    </location>
</feature>
<reference evidence="9 10" key="1">
    <citation type="journal article" date="2013" name="J. Bacteriol.">
        <title>Roles of HynAB and Ech, the only two hydrogenases found in the model sulfate reducer Desulfovibrio gigas.</title>
        <authorList>
            <person name="Morais-Silva F.O."/>
            <person name="Santos C.I."/>
            <person name="Rodrigues R."/>
            <person name="Pereira I.A."/>
            <person name="Rodrigues-Pousada C."/>
        </authorList>
    </citation>
    <scope>NUCLEOTIDE SEQUENCE [LARGE SCALE GENOMIC DNA]</scope>
    <source>
        <strain evidence="10">ATCC 19364 / DSM 1382 / NCIMB 9332 / VKM B-1759</strain>
    </source>
</reference>
<evidence type="ECO:0000256" key="5">
    <source>
        <dbReference type="ARBA" id="ARBA00023143"/>
    </source>
</evidence>
<dbReference type="NCBIfam" id="TIGR03500">
    <property type="entry name" value="FliO_TIGR"/>
    <property type="match status" value="1"/>
</dbReference>
<name>T2G9C7_MEGG1</name>
<keyword evidence="9" id="KW-0966">Cell projection</keyword>
<keyword evidence="1 7" id="KW-1003">Cell membrane</keyword>
<dbReference type="EMBL" id="CP006585">
    <property type="protein sequence ID" value="AGW12779.1"/>
    <property type="molecule type" value="Genomic_DNA"/>
</dbReference>
<dbReference type="PANTHER" id="PTHR38766:SF1">
    <property type="entry name" value="FLAGELLAR PROTEIN FLIO"/>
    <property type="match status" value="1"/>
</dbReference>
<evidence type="ECO:0000256" key="3">
    <source>
        <dbReference type="ARBA" id="ARBA00022989"/>
    </source>
</evidence>